<dbReference type="CDD" id="cd12355">
    <property type="entry name" value="RRM_RBM18"/>
    <property type="match status" value="1"/>
</dbReference>
<keyword evidence="8" id="KW-1185">Reference proteome</keyword>
<accession>A0AAD9IUY5</accession>
<dbReference type="InterPro" id="IPR012677">
    <property type="entry name" value="Nucleotide-bd_a/b_plait_sf"/>
</dbReference>
<dbReference type="Gene3D" id="3.30.70.330">
    <property type="match status" value="1"/>
</dbReference>
<dbReference type="InterPro" id="IPR039157">
    <property type="entry name" value="RBM18_RRM"/>
</dbReference>
<evidence type="ECO:0000313" key="8">
    <source>
        <dbReference type="Proteomes" id="UP001208570"/>
    </source>
</evidence>
<feature type="region of interest" description="Disordered" evidence="5">
    <location>
        <begin position="1"/>
        <end position="20"/>
    </location>
</feature>
<evidence type="ECO:0000256" key="2">
    <source>
        <dbReference type="ARBA" id="ARBA00022884"/>
    </source>
</evidence>
<comment type="caution">
    <text evidence="7">The sequence shown here is derived from an EMBL/GenBank/DDBJ whole genome shotgun (WGS) entry which is preliminary data.</text>
</comment>
<dbReference type="SMART" id="SM00360">
    <property type="entry name" value="RRM"/>
    <property type="match status" value="1"/>
</dbReference>
<dbReference type="InterPro" id="IPR000504">
    <property type="entry name" value="RRM_dom"/>
</dbReference>
<dbReference type="PANTHER" id="PTHR21245">
    <property type="entry name" value="HETEROGENEOUS NUCLEAR RIBONUCLEOPROTEIN"/>
    <property type="match status" value="1"/>
</dbReference>
<evidence type="ECO:0000256" key="4">
    <source>
        <dbReference type="PROSITE-ProRule" id="PRU00176"/>
    </source>
</evidence>
<dbReference type="Pfam" id="PF00076">
    <property type="entry name" value="RRM_1"/>
    <property type="match status" value="1"/>
</dbReference>
<evidence type="ECO:0000256" key="3">
    <source>
        <dbReference type="ARBA" id="ARBA00030780"/>
    </source>
</evidence>
<keyword evidence="2 4" id="KW-0694">RNA-binding</keyword>
<protein>
    <recommendedName>
        <fullName evidence="1">Probable RNA-binding protein 18</fullName>
    </recommendedName>
    <alternativeName>
        <fullName evidence="3">RNA-binding motif protein 18</fullName>
    </alternativeName>
</protein>
<dbReference type="AlphaFoldDB" id="A0AAD9IUY5"/>
<feature type="compositionally biased region" description="Polar residues" evidence="5">
    <location>
        <begin position="189"/>
        <end position="211"/>
    </location>
</feature>
<dbReference type="SUPFAM" id="SSF54928">
    <property type="entry name" value="RNA-binding domain, RBD"/>
    <property type="match status" value="1"/>
</dbReference>
<organism evidence="7 8">
    <name type="scientific">Paralvinella palmiformis</name>
    <dbReference type="NCBI Taxonomy" id="53620"/>
    <lineage>
        <taxon>Eukaryota</taxon>
        <taxon>Metazoa</taxon>
        <taxon>Spiralia</taxon>
        <taxon>Lophotrochozoa</taxon>
        <taxon>Annelida</taxon>
        <taxon>Polychaeta</taxon>
        <taxon>Sedentaria</taxon>
        <taxon>Canalipalpata</taxon>
        <taxon>Terebellida</taxon>
        <taxon>Terebelliformia</taxon>
        <taxon>Alvinellidae</taxon>
        <taxon>Paralvinella</taxon>
    </lineage>
</organism>
<dbReference type="InterPro" id="IPR035979">
    <property type="entry name" value="RBD_domain_sf"/>
</dbReference>
<sequence length="217" mass="24104">MAMASQEEVDLPPPPDEPGELHEDGCRLWIGNLDSRVTEFSLLKLLQKYGELAKFDFLYHKSGPDQGKPRGYCFVTYSCKELLPLLVIQNAEHAKRCLDGKLALSKRLVVKNAKTERKDFLSSAVLLPKTTSKKDGMSKEAKIRAIEAKLHLMEKGVDADPVISGTSNDNSLGAAGHNKFRASSGKHGSLSNRTTLHSKPYTQGYKKSNLYSKDRNR</sequence>
<dbReference type="EMBL" id="JAODUP010001095">
    <property type="protein sequence ID" value="KAK2141447.1"/>
    <property type="molecule type" value="Genomic_DNA"/>
</dbReference>
<evidence type="ECO:0000259" key="6">
    <source>
        <dbReference type="PROSITE" id="PS50102"/>
    </source>
</evidence>
<reference evidence="7" key="1">
    <citation type="journal article" date="2023" name="Mol. Biol. Evol.">
        <title>Third-Generation Sequencing Reveals the Adaptive Role of the Epigenome in Three Deep-Sea Polychaetes.</title>
        <authorList>
            <person name="Perez M."/>
            <person name="Aroh O."/>
            <person name="Sun Y."/>
            <person name="Lan Y."/>
            <person name="Juniper S.K."/>
            <person name="Young C.R."/>
            <person name="Angers B."/>
            <person name="Qian P.Y."/>
        </authorList>
    </citation>
    <scope>NUCLEOTIDE SEQUENCE</scope>
    <source>
        <strain evidence="7">P08H-3</strain>
    </source>
</reference>
<evidence type="ECO:0000313" key="7">
    <source>
        <dbReference type="EMBL" id="KAK2141447.1"/>
    </source>
</evidence>
<dbReference type="Proteomes" id="UP001208570">
    <property type="component" value="Unassembled WGS sequence"/>
</dbReference>
<feature type="domain" description="RRM" evidence="6">
    <location>
        <begin position="26"/>
        <end position="115"/>
    </location>
</feature>
<dbReference type="GO" id="GO:0003723">
    <property type="term" value="F:RNA binding"/>
    <property type="evidence" value="ECO:0007669"/>
    <property type="project" value="UniProtKB-UniRule"/>
</dbReference>
<feature type="region of interest" description="Disordered" evidence="5">
    <location>
        <begin position="167"/>
        <end position="217"/>
    </location>
</feature>
<proteinExistence type="predicted"/>
<evidence type="ECO:0000256" key="5">
    <source>
        <dbReference type="SAM" id="MobiDB-lite"/>
    </source>
</evidence>
<dbReference type="PROSITE" id="PS50102">
    <property type="entry name" value="RRM"/>
    <property type="match status" value="1"/>
</dbReference>
<name>A0AAD9IUY5_9ANNE</name>
<evidence type="ECO:0000256" key="1">
    <source>
        <dbReference type="ARBA" id="ARBA00021141"/>
    </source>
</evidence>
<gene>
    <name evidence="7" type="ORF">LSH36_1095g00093</name>
</gene>